<keyword evidence="3" id="KW-0158">Chromosome</keyword>
<organism evidence="12 13">
    <name type="scientific">Mucor flavus</name>
    <dbReference type="NCBI Taxonomy" id="439312"/>
    <lineage>
        <taxon>Eukaryota</taxon>
        <taxon>Fungi</taxon>
        <taxon>Fungi incertae sedis</taxon>
        <taxon>Mucoromycota</taxon>
        <taxon>Mucoromycotina</taxon>
        <taxon>Mucoromycetes</taxon>
        <taxon>Mucorales</taxon>
        <taxon>Mucorineae</taxon>
        <taxon>Mucoraceae</taxon>
        <taxon>Mucor</taxon>
    </lineage>
</organism>
<dbReference type="InterPro" id="IPR049431">
    <property type="entry name" value="UVSSA_C"/>
</dbReference>
<comment type="subcellular location">
    <subcellularLocation>
        <location evidence="1">Chromosome</location>
    </subcellularLocation>
</comment>
<name>A0ABP9YZF2_9FUNG</name>
<evidence type="ECO:0000313" key="13">
    <source>
        <dbReference type="Proteomes" id="UP001473302"/>
    </source>
</evidence>
<evidence type="ECO:0000256" key="6">
    <source>
        <dbReference type="ARBA" id="ARBA00022771"/>
    </source>
</evidence>
<evidence type="ECO:0000256" key="1">
    <source>
        <dbReference type="ARBA" id="ARBA00004286"/>
    </source>
</evidence>
<evidence type="ECO:0000259" key="11">
    <source>
        <dbReference type="Pfam" id="PF09740"/>
    </source>
</evidence>
<protein>
    <recommendedName>
        <fullName evidence="11">UV-stimulated scaffold protein A C-terminal domain-containing protein</fullName>
    </recommendedName>
</protein>
<keyword evidence="8" id="KW-0175">Coiled coil</keyword>
<dbReference type="Pfam" id="PF20867">
    <property type="entry name" value="UVSSA_N"/>
    <property type="match status" value="1"/>
</dbReference>
<feature type="compositionally biased region" description="Basic and acidic residues" evidence="10">
    <location>
        <begin position="619"/>
        <end position="629"/>
    </location>
</feature>
<keyword evidence="5" id="KW-0227">DNA damage</keyword>
<keyword evidence="6" id="KW-0863">Zinc-finger</keyword>
<evidence type="ECO:0000256" key="10">
    <source>
        <dbReference type="SAM" id="MobiDB-lite"/>
    </source>
</evidence>
<dbReference type="PANTHER" id="PTHR28670">
    <property type="entry name" value="UV-STIMULATED SCAFFOLD PROTEIN A"/>
    <property type="match status" value="1"/>
</dbReference>
<feature type="region of interest" description="Disordered" evidence="10">
    <location>
        <begin position="608"/>
        <end position="629"/>
    </location>
</feature>
<keyword evidence="9" id="KW-0234">DNA repair</keyword>
<evidence type="ECO:0000256" key="3">
    <source>
        <dbReference type="ARBA" id="ARBA00022454"/>
    </source>
</evidence>
<keyword evidence="4" id="KW-0479">Metal-binding</keyword>
<keyword evidence="7" id="KW-0862">Zinc</keyword>
<keyword evidence="13" id="KW-1185">Reference proteome</keyword>
<proteinExistence type="inferred from homology"/>
<dbReference type="EMBL" id="BAABUK010000012">
    <property type="protein sequence ID" value="GAA5812242.1"/>
    <property type="molecule type" value="Genomic_DNA"/>
</dbReference>
<evidence type="ECO:0000256" key="8">
    <source>
        <dbReference type="ARBA" id="ARBA00023054"/>
    </source>
</evidence>
<evidence type="ECO:0000256" key="2">
    <source>
        <dbReference type="ARBA" id="ARBA00009240"/>
    </source>
</evidence>
<reference evidence="12 13" key="1">
    <citation type="submission" date="2024-04" db="EMBL/GenBank/DDBJ databases">
        <title>genome sequences of Mucor flavus KT1a and Helicostylum pulchrum KT1b strains isolated from the surface of a dry-aged beef.</title>
        <authorList>
            <person name="Toyotome T."/>
            <person name="Hosono M."/>
            <person name="Torimaru M."/>
            <person name="Fukuda K."/>
            <person name="Mikami N."/>
        </authorList>
    </citation>
    <scope>NUCLEOTIDE SEQUENCE [LARGE SCALE GENOMIC DNA]</scope>
    <source>
        <strain evidence="12 13">KT1a</strain>
    </source>
</reference>
<accession>A0ABP9YZF2</accession>
<comment type="caution">
    <text evidence="12">The sequence shown here is derived from an EMBL/GenBank/DDBJ whole genome shotgun (WGS) entry which is preliminary data.</text>
</comment>
<dbReference type="InterPro" id="IPR049408">
    <property type="entry name" value="UVSSA_N_a-solenoid_rpt"/>
</dbReference>
<evidence type="ECO:0000313" key="12">
    <source>
        <dbReference type="EMBL" id="GAA5812242.1"/>
    </source>
</evidence>
<evidence type="ECO:0000256" key="5">
    <source>
        <dbReference type="ARBA" id="ARBA00022763"/>
    </source>
</evidence>
<feature type="domain" description="UV-stimulated scaffold protein A C-terminal" evidence="11">
    <location>
        <begin position="442"/>
        <end position="545"/>
    </location>
</feature>
<evidence type="ECO:0000256" key="7">
    <source>
        <dbReference type="ARBA" id="ARBA00022833"/>
    </source>
</evidence>
<gene>
    <name evidence="12" type="ORF">MFLAVUS_005692</name>
</gene>
<evidence type="ECO:0000256" key="4">
    <source>
        <dbReference type="ARBA" id="ARBA00022723"/>
    </source>
</evidence>
<dbReference type="Proteomes" id="UP001473302">
    <property type="component" value="Unassembled WGS sequence"/>
</dbReference>
<dbReference type="InterPro" id="IPR018610">
    <property type="entry name" value="UVSSA"/>
</dbReference>
<dbReference type="PANTHER" id="PTHR28670:SF1">
    <property type="entry name" value="UV-STIMULATED SCAFFOLD PROTEIN A"/>
    <property type="match status" value="1"/>
</dbReference>
<dbReference type="Pfam" id="PF09740">
    <property type="entry name" value="DUF2043"/>
    <property type="match status" value="1"/>
</dbReference>
<evidence type="ECO:0000256" key="9">
    <source>
        <dbReference type="ARBA" id="ARBA00023204"/>
    </source>
</evidence>
<sequence length="650" mass="75389">MNVETIEKLHTLVKHITETGEWVLDPTDLKEIKAYCKRSDVNVSIVFKFILAQFQKKHAQIRYSSVQLIEHLFDRSKHFRELITEDFPLFTQLAIGIQDKKLPPPVEIAAKLRAYAIALIKFWTEKYGDRYRQLHIAYDFLMSNGFLNNENTSISNIHANNHNRSGTDVARKKIIQLNRYELLKSDIEAHIDIIEDNLSSMEGCFEILIPKNEFLHDDIDFDALMRGEASHSKKQDDLYKDQLLSHGLGSNRYSITINLSEDSIMEDIKETDENRVLFDQIREAYNVLETRHMSQLNAWINSLIKLEIPDKSEKEKLVSKLINIKGRAAEEVRKAQMLGIKVSHNESHTVNTTHSDTEDDDDEYEDEVFEEVNVASSSSLRDKDAPTTSSSKLPPLQRIFPLSFEPNMIEDATYGGPTIRARESFVNKGKQKVDPQTEELLKRAPVVEWGDDLYYWDKTNVQFNTSGLEKSHRFMGTGEGNNEMPQHLLEELRKRPMYYKSEVTKNTQECRHPLRNGGLCPRKDLVTCPFHGRIIQRDELGVPLDPKDRVESSEPIQPETPANNPMDGLWELIEGDVMNQSSREMIKPRTRVQKKRKKEKSALINIRKKPNTSFTRINKHLDSRKTRNMVEKAIEYEREMKSRNKHDDKL</sequence>
<feature type="region of interest" description="Disordered" evidence="10">
    <location>
        <begin position="544"/>
        <end position="568"/>
    </location>
</feature>
<comment type="similarity">
    <text evidence="2">Belongs to the UVSSA family.</text>
</comment>
<feature type="compositionally biased region" description="Acidic residues" evidence="10">
    <location>
        <begin position="357"/>
        <end position="370"/>
    </location>
</feature>
<feature type="region of interest" description="Disordered" evidence="10">
    <location>
        <begin position="343"/>
        <end position="394"/>
    </location>
</feature>